<protein>
    <submittedName>
        <fullName evidence="1">Uncharacterized protein</fullName>
    </submittedName>
</protein>
<sequence length="112" mass="13163">MCMQFSMQVEYREFLYHMIIVDGLPFSFVEKEGLRVYESGATSFLDPFMINQIFTVTVDNVSSIDVIVKEFPKQLTKMETDLMNNNHIQVRCMAYIVNLIIQDNLKENYSFI</sequence>
<proteinExistence type="predicted"/>
<evidence type="ECO:0000313" key="1">
    <source>
        <dbReference type="EMBL" id="KAG5605244.1"/>
    </source>
</evidence>
<comment type="caution">
    <text evidence="1">The sequence shown here is derived from an EMBL/GenBank/DDBJ whole genome shotgun (WGS) entry which is preliminary data.</text>
</comment>
<name>A0A9J5Z1H8_SOLCO</name>
<dbReference type="PANTHER" id="PTHR46481">
    <property type="entry name" value="ZINC FINGER BED DOMAIN-CONTAINING PROTEIN 4"/>
    <property type="match status" value="1"/>
</dbReference>
<accession>A0A9J5Z1H8</accession>
<dbReference type="Proteomes" id="UP000824120">
    <property type="component" value="Chromosome 5"/>
</dbReference>
<dbReference type="AlphaFoldDB" id="A0A9J5Z1H8"/>
<dbReference type="PANTHER" id="PTHR46481:SF7">
    <property type="entry name" value="ZINC FINGER BED DOMAIN-CONTAINING PROTEIN RICESLEEPER 2-LIKE"/>
    <property type="match status" value="1"/>
</dbReference>
<dbReference type="OrthoDB" id="1292405at2759"/>
<dbReference type="EMBL" id="JACXVP010000005">
    <property type="protein sequence ID" value="KAG5605244.1"/>
    <property type="molecule type" value="Genomic_DNA"/>
</dbReference>
<evidence type="ECO:0000313" key="2">
    <source>
        <dbReference type="Proteomes" id="UP000824120"/>
    </source>
</evidence>
<gene>
    <name evidence="1" type="ORF">H5410_026736</name>
</gene>
<organism evidence="1 2">
    <name type="scientific">Solanum commersonii</name>
    <name type="common">Commerson's wild potato</name>
    <name type="synonym">Commerson's nightshade</name>
    <dbReference type="NCBI Taxonomy" id="4109"/>
    <lineage>
        <taxon>Eukaryota</taxon>
        <taxon>Viridiplantae</taxon>
        <taxon>Streptophyta</taxon>
        <taxon>Embryophyta</taxon>
        <taxon>Tracheophyta</taxon>
        <taxon>Spermatophyta</taxon>
        <taxon>Magnoliopsida</taxon>
        <taxon>eudicotyledons</taxon>
        <taxon>Gunneridae</taxon>
        <taxon>Pentapetalae</taxon>
        <taxon>asterids</taxon>
        <taxon>lamiids</taxon>
        <taxon>Solanales</taxon>
        <taxon>Solanaceae</taxon>
        <taxon>Solanoideae</taxon>
        <taxon>Solaneae</taxon>
        <taxon>Solanum</taxon>
    </lineage>
</organism>
<reference evidence="1 2" key="1">
    <citation type="submission" date="2020-09" db="EMBL/GenBank/DDBJ databases">
        <title>De no assembly of potato wild relative species, Solanum commersonii.</title>
        <authorList>
            <person name="Cho K."/>
        </authorList>
    </citation>
    <scope>NUCLEOTIDE SEQUENCE [LARGE SCALE GENOMIC DNA]</scope>
    <source>
        <strain evidence="1">LZ3.2</strain>
        <tissue evidence="1">Leaf</tissue>
    </source>
</reference>
<keyword evidence="2" id="KW-1185">Reference proteome</keyword>
<dbReference type="InterPro" id="IPR052035">
    <property type="entry name" value="ZnF_BED_domain_contain"/>
</dbReference>